<dbReference type="EMBL" id="AP009153">
    <property type="protein sequence ID" value="BAH40701.1"/>
    <property type="molecule type" value="Genomic_DNA"/>
</dbReference>
<dbReference type="InterPro" id="IPR011765">
    <property type="entry name" value="Pept_M16_N"/>
</dbReference>
<feature type="domain" description="Peptidase M16 N-terminal" evidence="3">
    <location>
        <begin position="67"/>
        <end position="156"/>
    </location>
</feature>
<dbReference type="Gene3D" id="3.30.830.10">
    <property type="entry name" value="Metalloenzyme, LuxS/M16 peptidase-like"/>
    <property type="match status" value="2"/>
</dbReference>
<dbReference type="PANTHER" id="PTHR11851:SF49">
    <property type="entry name" value="MITOCHONDRIAL-PROCESSING PEPTIDASE SUBUNIT ALPHA"/>
    <property type="match status" value="1"/>
</dbReference>
<reference evidence="6" key="1">
    <citation type="submission" date="2006-03" db="EMBL/GenBank/DDBJ databases">
        <title>Complete genome sequence of Gemmatimonas aurantiaca T-27 that represents a novel phylum Gemmatimonadetes.</title>
        <authorList>
            <person name="Takasaki K."/>
            <person name="Ichikawa N."/>
            <person name="Miura H."/>
            <person name="Matsushita S."/>
            <person name="Watanabe Y."/>
            <person name="Oguchi A."/>
            <person name="Ankai A."/>
            <person name="Yashiro I."/>
            <person name="Takahashi M."/>
            <person name="Terui Y."/>
            <person name="Fukui S."/>
            <person name="Yokoyama H."/>
            <person name="Tanikawa S."/>
            <person name="Hanada S."/>
            <person name="Kamagata Y."/>
            <person name="Fujita N."/>
        </authorList>
    </citation>
    <scope>NUCLEOTIDE SEQUENCE [LARGE SCALE GENOMIC DNA]</scope>
    <source>
        <strain evidence="6">T-27 / DSM 14586 / JCM 11422 / NBRC 100505</strain>
    </source>
</reference>
<evidence type="ECO:0000256" key="1">
    <source>
        <dbReference type="ARBA" id="ARBA00007261"/>
    </source>
</evidence>
<name>C1ADX4_GEMAT</name>
<dbReference type="HOGENOM" id="CLU_357069_0_0_0"/>
<dbReference type="AlphaFoldDB" id="C1ADX4"/>
<keyword evidence="2" id="KW-0812">Transmembrane</keyword>
<dbReference type="KEGG" id="gau:GAU_3659"/>
<dbReference type="InterPro" id="IPR007863">
    <property type="entry name" value="Peptidase_M16_C"/>
</dbReference>
<dbReference type="GO" id="GO:0046872">
    <property type="term" value="F:metal ion binding"/>
    <property type="evidence" value="ECO:0007669"/>
    <property type="project" value="InterPro"/>
</dbReference>
<organism evidence="5 6">
    <name type="scientific">Gemmatimonas aurantiaca (strain DSM 14586 / JCM 11422 / NBRC 100505 / T-27)</name>
    <dbReference type="NCBI Taxonomy" id="379066"/>
    <lineage>
        <taxon>Bacteria</taxon>
        <taxon>Pseudomonadati</taxon>
        <taxon>Gemmatimonadota</taxon>
        <taxon>Gemmatimonadia</taxon>
        <taxon>Gemmatimonadales</taxon>
        <taxon>Gemmatimonadaceae</taxon>
        <taxon>Gemmatimonas</taxon>
    </lineage>
</organism>
<dbReference type="Pfam" id="PF00675">
    <property type="entry name" value="Peptidase_M16"/>
    <property type="match status" value="1"/>
</dbReference>
<accession>C1ADX4</accession>
<sequence length="785" mass="84421">MNGAGSAPRPGPSTAHHRMAMTHRIGIGAWCWGLLITVGLGVCTPLSAQTPRFLDHIVSYRLANGLRVVLAPDSSARHASVELWLASGTIHDPRGQRGTAHLLEHVSAALAAPVDTIGRRQAQPLYANSNAQVRRDHARYFLLVDPSALDAALATHAARLALDRSTITDSIVRQHADIVVNEGRGEGTPITEGVQPYWRLQTGTYGDTHPYGLIGESETSVRSITAADLRAFAESHAAVGDALLLVVGAFDVPAARARIAARFGALPARAGMSARRWRELPPAQSLRRDMQRATSGPSRITRRFALPPLGDPALEHAEVALRMAAARWHQHGATFRQAPRVSIEPGMLASDLTIDAEVTHAERVDGSVIMASSRALDSALAAVARGDTAALTDARADATAALLTLHDALGFQRSRTEQLGEATFFTGDPNVARVRLRRLQRVTRTEAMRAAADWLVGRGYELALVATSESRPPEGTLPTNAPMVFGTSGARTIAETHDTTVHDVRFIVTPLHTLPVVRISVVSDSAPVATRQRATGSIAQLWTWLAGLRPQSGATVYVEGDITPSSAVNALSRATHGWLRTTKTGGLPAVAVAPLTPGVRNIPAPGRVQTQLRIELRIPSATPADEIALRVLRKRLTAALNTRLRTERRWSYGANSTVAVEGDSSRLTMLAEVQSDRVRESLQEAEAVVRAFADGTLRLPDHQVLAEEIRQELLLDHATLASIEGSLRADLAAGRTVHWRSLLLARVATTNAEDVARARRLADWSRMTITLTGDPQTLPQAPSGR</sequence>
<dbReference type="SUPFAM" id="SSF63411">
    <property type="entry name" value="LuxS/MPP-like metallohydrolase"/>
    <property type="match status" value="2"/>
</dbReference>
<keyword evidence="6" id="KW-1185">Reference proteome</keyword>
<comment type="similarity">
    <text evidence="1">Belongs to the peptidase M16 family.</text>
</comment>
<evidence type="ECO:0000256" key="2">
    <source>
        <dbReference type="SAM" id="Phobius"/>
    </source>
</evidence>
<dbReference type="PANTHER" id="PTHR11851">
    <property type="entry name" value="METALLOPROTEASE"/>
    <property type="match status" value="1"/>
</dbReference>
<evidence type="ECO:0000313" key="5">
    <source>
        <dbReference type="EMBL" id="BAH40701.1"/>
    </source>
</evidence>
<feature type="domain" description="Peptidase M16 C-terminal" evidence="4">
    <location>
        <begin position="553"/>
        <end position="694"/>
    </location>
</feature>
<dbReference type="STRING" id="379066.GAU_3659"/>
<keyword evidence="2" id="KW-0472">Membrane</keyword>
<proteinExistence type="inferred from homology"/>
<protein>
    <submittedName>
        <fullName evidence="5">Peptidase M16 family protein</fullName>
    </submittedName>
</protein>
<dbReference type="InterPro" id="IPR050361">
    <property type="entry name" value="MPP/UQCRC_Complex"/>
</dbReference>
<gene>
    <name evidence="5" type="ordered locus">GAU_3659</name>
</gene>
<evidence type="ECO:0000259" key="3">
    <source>
        <dbReference type="Pfam" id="PF00675"/>
    </source>
</evidence>
<feature type="transmembrane region" description="Helical" evidence="2">
    <location>
        <begin position="27"/>
        <end position="48"/>
    </location>
</feature>
<dbReference type="InterPro" id="IPR011249">
    <property type="entry name" value="Metalloenz_LuxS/M16"/>
</dbReference>
<evidence type="ECO:0000313" key="6">
    <source>
        <dbReference type="Proteomes" id="UP000002209"/>
    </source>
</evidence>
<dbReference type="eggNOG" id="COG0612">
    <property type="taxonomic scope" value="Bacteria"/>
</dbReference>
<evidence type="ECO:0000259" key="4">
    <source>
        <dbReference type="Pfam" id="PF05193"/>
    </source>
</evidence>
<dbReference type="Pfam" id="PF05193">
    <property type="entry name" value="Peptidase_M16_C"/>
    <property type="match status" value="1"/>
</dbReference>
<keyword evidence="2" id="KW-1133">Transmembrane helix</keyword>
<dbReference type="Proteomes" id="UP000002209">
    <property type="component" value="Chromosome"/>
</dbReference>